<gene>
    <name evidence="4" type="ORF">WA026_019689</name>
</gene>
<evidence type="ECO:0000313" key="4">
    <source>
        <dbReference type="EMBL" id="KAK9882175.1"/>
    </source>
</evidence>
<evidence type="ECO:0000313" key="5">
    <source>
        <dbReference type="Proteomes" id="UP001431783"/>
    </source>
</evidence>
<proteinExistence type="inferred from homology"/>
<dbReference type="PANTHER" id="PTHR18952:SF227">
    <property type="entry name" value="CARBONIC ANHYDRASE 13-RELATED"/>
    <property type="match status" value="1"/>
</dbReference>
<dbReference type="PANTHER" id="PTHR18952">
    <property type="entry name" value="CARBONIC ANHYDRASE"/>
    <property type="match status" value="1"/>
</dbReference>
<dbReference type="InterPro" id="IPR036398">
    <property type="entry name" value="CA_dom_sf"/>
</dbReference>
<dbReference type="SUPFAM" id="SSF51069">
    <property type="entry name" value="Carbonic anhydrase"/>
    <property type="match status" value="1"/>
</dbReference>
<reference evidence="4 5" key="1">
    <citation type="submission" date="2023-03" db="EMBL/GenBank/DDBJ databases">
        <title>Genome insight into feeding habits of ladybird beetles.</title>
        <authorList>
            <person name="Li H.-S."/>
            <person name="Huang Y.-H."/>
            <person name="Pang H."/>
        </authorList>
    </citation>
    <scope>NUCLEOTIDE SEQUENCE [LARGE SCALE GENOMIC DNA]</scope>
    <source>
        <strain evidence="4">SYSU_2023b</strain>
        <tissue evidence="4">Whole body</tissue>
    </source>
</reference>
<dbReference type="PROSITE" id="PS51144">
    <property type="entry name" value="ALPHA_CA_2"/>
    <property type="match status" value="1"/>
</dbReference>
<comment type="similarity">
    <text evidence="1">Belongs to the alpha-carbonic anhydrase family.</text>
</comment>
<accession>A0AAW1UI45</accession>
<dbReference type="EMBL" id="JARQZJ010000073">
    <property type="protein sequence ID" value="KAK9882175.1"/>
    <property type="molecule type" value="Genomic_DNA"/>
</dbReference>
<keyword evidence="2" id="KW-1133">Transmembrane helix</keyword>
<organism evidence="4 5">
    <name type="scientific">Henosepilachna vigintioctopunctata</name>
    <dbReference type="NCBI Taxonomy" id="420089"/>
    <lineage>
        <taxon>Eukaryota</taxon>
        <taxon>Metazoa</taxon>
        <taxon>Ecdysozoa</taxon>
        <taxon>Arthropoda</taxon>
        <taxon>Hexapoda</taxon>
        <taxon>Insecta</taxon>
        <taxon>Pterygota</taxon>
        <taxon>Neoptera</taxon>
        <taxon>Endopterygota</taxon>
        <taxon>Coleoptera</taxon>
        <taxon>Polyphaga</taxon>
        <taxon>Cucujiformia</taxon>
        <taxon>Coccinelloidea</taxon>
        <taxon>Coccinellidae</taxon>
        <taxon>Epilachninae</taxon>
        <taxon>Epilachnini</taxon>
        <taxon>Henosepilachna</taxon>
    </lineage>
</organism>
<evidence type="ECO:0000259" key="3">
    <source>
        <dbReference type="PROSITE" id="PS51144"/>
    </source>
</evidence>
<dbReference type="AlphaFoldDB" id="A0AAW1UI45"/>
<feature type="domain" description="Alpha-carbonic anhydrase" evidence="3">
    <location>
        <begin position="46"/>
        <end position="305"/>
    </location>
</feature>
<name>A0AAW1UI45_9CUCU</name>
<keyword evidence="2" id="KW-0472">Membrane</keyword>
<dbReference type="SMART" id="SM01057">
    <property type="entry name" value="Carb_anhydrase"/>
    <property type="match status" value="1"/>
</dbReference>
<dbReference type="Gene3D" id="3.10.200.10">
    <property type="entry name" value="Alpha carbonic anhydrase"/>
    <property type="match status" value="1"/>
</dbReference>
<dbReference type="GO" id="GO:0004089">
    <property type="term" value="F:carbonate dehydratase activity"/>
    <property type="evidence" value="ECO:0007669"/>
    <property type="project" value="InterPro"/>
</dbReference>
<sequence>MWEYFSFDFLYIFLGIFVLVYLAVYEYINYATNSTNKISSEQQTVGSYGYGLCNGPHTWRQNFLAAQGECQSPVNLQSECAIVVHVETLTNPLEFSREYCAPPCDMFLINDGHTINIYPEYGRSNPPTIQGGPLDREYELYGLCLRWGPNDEEGSEHMVDNKRYAMEMQVTFMCRGHRNLYIAAEAGDVIMVAYMFQATHMDNPYLDEILSYAGSTNIVFEKFCIETVPISLLAPCFSKGYYSYVGSLTYPPCTEGVRWIVQPEPLSVSYDQMKRLRKTPMIYCDLKNNTRPVQELHNREIIFYD</sequence>
<dbReference type="Proteomes" id="UP001431783">
    <property type="component" value="Unassembled WGS sequence"/>
</dbReference>
<dbReference type="InterPro" id="IPR001148">
    <property type="entry name" value="CA_dom"/>
</dbReference>
<protein>
    <recommendedName>
        <fullName evidence="3">Alpha-carbonic anhydrase domain-containing protein</fullName>
    </recommendedName>
</protein>
<dbReference type="GO" id="GO:0008270">
    <property type="term" value="F:zinc ion binding"/>
    <property type="evidence" value="ECO:0007669"/>
    <property type="project" value="InterPro"/>
</dbReference>
<dbReference type="CDD" id="cd00326">
    <property type="entry name" value="alpha_CA"/>
    <property type="match status" value="1"/>
</dbReference>
<dbReference type="Pfam" id="PF00194">
    <property type="entry name" value="Carb_anhydrase"/>
    <property type="match status" value="1"/>
</dbReference>
<keyword evidence="5" id="KW-1185">Reference proteome</keyword>
<feature type="transmembrane region" description="Helical" evidence="2">
    <location>
        <begin position="9"/>
        <end position="28"/>
    </location>
</feature>
<evidence type="ECO:0000256" key="2">
    <source>
        <dbReference type="SAM" id="Phobius"/>
    </source>
</evidence>
<dbReference type="GO" id="GO:0005737">
    <property type="term" value="C:cytoplasm"/>
    <property type="evidence" value="ECO:0007669"/>
    <property type="project" value="TreeGrafter"/>
</dbReference>
<dbReference type="InterPro" id="IPR023561">
    <property type="entry name" value="Carbonic_anhydrase_a-class"/>
</dbReference>
<evidence type="ECO:0000256" key="1">
    <source>
        <dbReference type="ARBA" id="ARBA00010718"/>
    </source>
</evidence>
<keyword evidence="2" id="KW-0812">Transmembrane</keyword>
<comment type="caution">
    <text evidence="4">The sequence shown here is derived from an EMBL/GenBank/DDBJ whole genome shotgun (WGS) entry which is preliminary data.</text>
</comment>